<dbReference type="InterPro" id="IPR003439">
    <property type="entry name" value="ABC_transporter-like_ATP-bd"/>
</dbReference>
<keyword evidence="3 8" id="KW-0812">Transmembrane</keyword>
<dbReference type="InterPro" id="IPR039421">
    <property type="entry name" value="Type_1_exporter"/>
</dbReference>
<evidence type="ECO:0000256" key="6">
    <source>
        <dbReference type="ARBA" id="ARBA00022989"/>
    </source>
</evidence>
<dbReference type="Proteomes" id="UP001285263">
    <property type="component" value="Unassembled WGS sequence"/>
</dbReference>
<feature type="domain" description="ABC transmembrane type-1" evidence="10">
    <location>
        <begin position="38"/>
        <end position="317"/>
    </location>
</feature>
<evidence type="ECO:0000259" key="9">
    <source>
        <dbReference type="PROSITE" id="PS50893"/>
    </source>
</evidence>
<dbReference type="InterPro" id="IPR036640">
    <property type="entry name" value="ABC1_TM_sf"/>
</dbReference>
<keyword evidence="5 11" id="KW-0067">ATP-binding</keyword>
<dbReference type="SUPFAM" id="SSF90123">
    <property type="entry name" value="ABC transporter transmembrane region"/>
    <property type="match status" value="1"/>
</dbReference>
<feature type="transmembrane region" description="Helical" evidence="8">
    <location>
        <begin position="157"/>
        <end position="188"/>
    </location>
</feature>
<keyword evidence="12" id="KW-1185">Reference proteome</keyword>
<evidence type="ECO:0000313" key="11">
    <source>
        <dbReference type="EMBL" id="MDY0747680.1"/>
    </source>
</evidence>
<keyword evidence="7 8" id="KW-0472">Membrane</keyword>
<feature type="transmembrane region" description="Helical" evidence="8">
    <location>
        <begin position="36"/>
        <end position="58"/>
    </location>
</feature>
<proteinExistence type="predicted"/>
<dbReference type="Pfam" id="PF00664">
    <property type="entry name" value="ABC_membrane"/>
    <property type="match status" value="1"/>
</dbReference>
<evidence type="ECO:0000256" key="4">
    <source>
        <dbReference type="ARBA" id="ARBA00022741"/>
    </source>
</evidence>
<sequence>MSAGTVSMTERDHVFASFDGNTASRLLGLLARHRSAAWWALLCIGLYTAAQVAIPAAVRAAVDSALGAPARLPVVMAVFLLLLGANAVFGFLQEWTAARLAQRVIFELRRAMYAHLQDVPLARLEDSQVGKLMARLQGDVGALQDFLENSVSAIGDLFLLLGIVIVLLCMDWQLGLMTLAVLPALVLIRARWMPWARRVFARAREASSTVNAALAENINGIRTVQETRRESVNLARYGGLAEEHLQAQLASSRASQLMVPAVDVLTGLALALVVVLGGAHVLQGSLGVGVMVAFIFYVQRFFEPIRTLSMQYTVMQRAMAAGQRIFEVLDMPGGLAHGSGTLDPQALEPSIELRGVRFGYREGHDVLRDLDLRIEAGQTIALVGPTGSGKTSITSLIRRFHDVQVGQVLLGGCDVRELSSATLGRAIGMVQQEPFLFSGSVADNIGYGLPGATREQIEQVARQVRAHDFISRLPQGYDTQLGQRGRNLSIGQRQLLSFARTLLADPAVLILDEATANIDSFTEQDIQHALRVLSAGRTTIIVAHRLSTVREADRIFVLGQGRVLESGSHAELMTRGGRYARMVAGH</sequence>
<keyword evidence="6 8" id="KW-1133">Transmembrane helix</keyword>
<dbReference type="PROSITE" id="PS50893">
    <property type="entry name" value="ABC_TRANSPORTER_2"/>
    <property type="match status" value="1"/>
</dbReference>
<dbReference type="Gene3D" id="1.20.1560.10">
    <property type="entry name" value="ABC transporter type 1, transmembrane domain"/>
    <property type="match status" value="1"/>
</dbReference>
<dbReference type="Gene3D" id="3.40.50.300">
    <property type="entry name" value="P-loop containing nucleotide triphosphate hydrolases"/>
    <property type="match status" value="1"/>
</dbReference>
<reference evidence="11 12" key="1">
    <citation type="submission" date="2023-11" db="EMBL/GenBank/DDBJ databases">
        <title>Paucibacter sp. nov., isolated from fresh soil in Korea.</title>
        <authorList>
            <person name="Le N.T.T."/>
        </authorList>
    </citation>
    <scope>NUCLEOTIDE SEQUENCE [LARGE SCALE GENOMIC DNA]</scope>
    <source>
        <strain evidence="11 12">R3-3</strain>
    </source>
</reference>
<dbReference type="InterPro" id="IPR027417">
    <property type="entry name" value="P-loop_NTPase"/>
</dbReference>
<dbReference type="PANTHER" id="PTHR43394">
    <property type="entry name" value="ATP-DEPENDENT PERMEASE MDL1, MITOCHONDRIAL"/>
    <property type="match status" value="1"/>
</dbReference>
<dbReference type="GO" id="GO:0005524">
    <property type="term" value="F:ATP binding"/>
    <property type="evidence" value="ECO:0007669"/>
    <property type="project" value="UniProtKB-KW"/>
</dbReference>
<evidence type="ECO:0000256" key="7">
    <source>
        <dbReference type="ARBA" id="ARBA00023136"/>
    </source>
</evidence>
<protein>
    <submittedName>
        <fullName evidence="11">ABC transporter ATP-binding protein</fullName>
    </submittedName>
</protein>
<organism evidence="11 12">
    <name type="scientific">Roseateles agri</name>
    <dbReference type="NCBI Taxonomy" id="3098619"/>
    <lineage>
        <taxon>Bacteria</taxon>
        <taxon>Pseudomonadati</taxon>
        <taxon>Pseudomonadota</taxon>
        <taxon>Betaproteobacteria</taxon>
        <taxon>Burkholderiales</taxon>
        <taxon>Sphaerotilaceae</taxon>
        <taxon>Roseateles</taxon>
    </lineage>
</organism>
<keyword evidence="4" id="KW-0547">Nucleotide-binding</keyword>
<dbReference type="PROSITE" id="PS50929">
    <property type="entry name" value="ABC_TM1F"/>
    <property type="match status" value="1"/>
</dbReference>
<evidence type="ECO:0000313" key="12">
    <source>
        <dbReference type="Proteomes" id="UP001285263"/>
    </source>
</evidence>
<feature type="transmembrane region" description="Helical" evidence="8">
    <location>
        <begin position="70"/>
        <end position="92"/>
    </location>
</feature>
<dbReference type="CDD" id="cd18545">
    <property type="entry name" value="ABC_6TM_YknV_like"/>
    <property type="match status" value="1"/>
</dbReference>
<name>A0ABU5DMZ8_9BURK</name>
<dbReference type="SUPFAM" id="SSF52540">
    <property type="entry name" value="P-loop containing nucleoside triphosphate hydrolases"/>
    <property type="match status" value="1"/>
</dbReference>
<evidence type="ECO:0000259" key="10">
    <source>
        <dbReference type="PROSITE" id="PS50929"/>
    </source>
</evidence>
<evidence type="ECO:0000256" key="5">
    <source>
        <dbReference type="ARBA" id="ARBA00022840"/>
    </source>
</evidence>
<dbReference type="RefSeq" id="WP_320425636.1">
    <property type="nucleotide sequence ID" value="NZ_JAXCLA010000008.1"/>
</dbReference>
<evidence type="ECO:0000256" key="3">
    <source>
        <dbReference type="ARBA" id="ARBA00022692"/>
    </source>
</evidence>
<dbReference type="CDD" id="cd03254">
    <property type="entry name" value="ABCC_Glucan_exporter_like"/>
    <property type="match status" value="1"/>
</dbReference>
<accession>A0ABU5DMZ8</accession>
<dbReference type="InterPro" id="IPR011527">
    <property type="entry name" value="ABC1_TM_dom"/>
</dbReference>
<evidence type="ECO:0000256" key="2">
    <source>
        <dbReference type="ARBA" id="ARBA00022475"/>
    </source>
</evidence>
<dbReference type="EMBL" id="JAXCLA010000008">
    <property type="protein sequence ID" value="MDY0747680.1"/>
    <property type="molecule type" value="Genomic_DNA"/>
</dbReference>
<dbReference type="SMART" id="SM00382">
    <property type="entry name" value="AAA"/>
    <property type="match status" value="1"/>
</dbReference>
<feature type="domain" description="ABC transporter" evidence="9">
    <location>
        <begin position="351"/>
        <end position="585"/>
    </location>
</feature>
<evidence type="ECO:0000256" key="1">
    <source>
        <dbReference type="ARBA" id="ARBA00004651"/>
    </source>
</evidence>
<dbReference type="PANTHER" id="PTHR43394:SF1">
    <property type="entry name" value="ATP-BINDING CASSETTE SUB-FAMILY B MEMBER 10, MITOCHONDRIAL"/>
    <property type="match status" value="1"/>
</dbReference>
<gene>
    <name evidence="11" type="ORF">SNE35_24470</name>
</gene>
<feature type="transmembrane region" description="Helical" evidence="8">
    <location>
        <begin position="257"/>
        <end position="276"/>
    </location>
</feature>
<dbReference type="InterPro" id="IPR003593">
    <property type="entry name" value="AAA+_ATPase"/>
</dbReference>
<dbReference type="Pfam" id="PF00005">
    <property type="entry name" value="ABC_tran"/>
    <property type="match status" value="1"/>
</dbReference>
<comment type="subcellular location">
    <subcellularLocation>
        <location evidence="1">Cell membrane</location>
        <topology evidence="1">Multi-pass membrane protein</topology>
    </subcellularLocation>
</comment>
<comment type="caution">
    <text evidence="11">The sequence shown here is derived from an EMBL/GenBank/DDBJ whole genome shotgun (WGS) entry which is preliminary data.</text>
</comment>
<keyword evidence="2" id="KW-1003">Cell membrane</keyword>
<evidence type="ECO:0000256" key="8">
    <source>
        <dbReference type="SAM" id="Phobius"/>
    </source>
</evidence>